<protein>
    <submittedName>
        <fullName evidence="1">Uncharacterized protein</fullName>
    </submittedName>
</protein>
<dbReference type="AlphaFoldDB" id="A0A0G0YIS8"/>
<accession>A0A0G0YIS8</accession>
<reference evidence="1 2" key="1">
    <citation type="journal article" date="2015" name="Nature">
        <title>rRNA introns, odd ribosomes, and small enigmatic genomes across a large radiation of phyla.</title>
        <authorList>
            <person name="Brown C.T."/>
            <person name="Hug L.A."/>
            <person name="Thomas B.C."/>
            <person name="Sharon I."/>
            <person name="Castelle C.J."/>
            <person name="Singh A."/>
            <person name="Wilkins M.J."/>
            <person name="Williams K.H."/>
            <person name="Banfield J.F."/>
        </authorList>
    </citation>
    <scope>NUCLEOTIDE SEQUENCE [LARGE SCALE GENOMIC DNA]</scope>
</reference>
<sequence>MIKSALLICIEEGRHLGQHLVVPQSEVDAPKHRDQSYWGQVFVKTIHFEDIESQMVGVKETPLSGHKLKEGCAIREVQLLTEQEFEQAMVDWGWL</sequence>
<comment type="caution">
    <text evidence="1">The sequence shown here is derived from an EMBL/GenBank/DDBJ whole genome shotgun (WGS) entry which is preliminary data.</text>
</comment>
<dbReference type="Proteomes" id="UP000033869">
    <property type="component" value="Unassembled WGS sequence"/>
</dbReference>
<dbReference type="EMBL" id="LCBL01000002">
    <property type="protein sequence ID" value="KKS09461.1"/>
    <property type="molecule type" value="Genomic_DNA"/>
</dbReference>
<evidence type="ECO:0000313" key="1">
    <source>
        <dbReference type="EMBL" id="KKS09461.1"/>
    </source>
</evidence>
<organism evidence="1 2">
    <name type="scientific">candidate division CPR2 bacterium GW2011_GWC1_41_48</name>
    <dbReference type="NCBI Taxonomy" id="1618344"/>
    <lineage>
        <taxon>Bacteria</taxon>
        <taxon>Bacteria division CPR2</taxon>
    </lineage>
</organism>
<evidence type="ECO:0000313" key="2">
    <source>
        <dbReference type="Proteomes" id="UP000033869"/>
    </source>
</evidence>
<name>A0A0G0YIS8_UNCC2</name>
<gene>
    <name evidence="1" type="ORF">UU65_C0002G0239</name>
</gene>
<proteinExistence type="predicted"/>